<name>A0A5J4WMG2_9EUKA</name>
<protein>
    <submittedName>
        <fullName evidence="2">Uncharacterized protein</fullName>
    </submittedName>
</protein>
<comment type="caution">
    <text evidence="2">The sequence shown here is derived from an EMBL/GenBank/DDBJ whole genome shotgun (WGS) entry which is preliminary data.</text>
</comment>
<reference evidence="2 3" key="1">
    <citation type="submission" date="2019-03" db="EMBL/GenBank/DDBJ databases">
        <title>Single cell metagenomics reveals metabolic interactions within the superorganism composed of flagellate Streblomastix strix and complex community of Bacteroidetes bacteria on its surface.</title>
        <authorList>
            <person name="Treitli S.C."/>
            <person name="Kolisko M."/>
            <person name="Husnik F."/>
            <person name="Keeling P."/>
            <person name="Hampl V."/>
        </authorList>
    </citation>
    <scope>NUCLEOTIDE SEQUENCE [LARGE SCALE GENOMIC DNA]</scope>
    <source>
        <strain evidence="2">ST1C</strain>
    </source>
</reference>
<dbReference type="EMBL" id="SNRW01001585">
    <property type="protein sequence ID" value="KAA6395816.1"/>
    <property type="molecule type" value="Genomic_DNA"/>
</dbReference>
<accession>A0A5J4WMG2</accession>
<dbReference type="Proteomes" id="UP000324800">
    <property type="component" value="Unassembled WGS sequence"/>
</dbReference>
<gene>
    <name evidence="2" type="ORF">EZS28_008653</name>
</gene>
<evidence type="ECO:0000313" key="2">
    <source>
        <dbReference type="EMBL" id="KAA6395816.1"/>
    </source>
</evidence>
<keyword evidence="1" id="KW-0175">Coiled coil</keyword>
<evidence type="ECO:0000256" key="1">
    <source>
        <dbReference type="SAM" id="Coils"/>
    </source>
</evidence>
<organism evidence="2 3">
    <name type="scientific">Streblomastix strix</name>
    <dbReference type="NCBI Taxonomy" id="222440"/>
    <lineage>
        <taxon>Eukaryota</taxon>
        <taxon>Metamonada</taxon>
        <taxon>Preaxostyla</taxon>
        <taxon>Oxymonadida</taxon>
        <taxon>Streblomastigidae</taxon>
        <taxon>Streblomastix</taxon>
    </lineage>
</organism>
<feature type="coiled-coil region" evidence="1">
    <location>
        <begin position="200"/>
        <end position="241"/>
    </location>
</feature>
<proteinExistence type="predicted"/>
<evidence type="ECO:0000313" key="3">
    <source>
        <dbReference type="Proteomes" id="UP000324800"/>
    </source>
</evidence>
<dbReference type="AlphaFoldDB" id="A0A5J4WMG2"/>
<sequence length="423" mass="47453">MIVDLARALHKGPEKDRGNNIGKLSILASKDTEDLKGSLITKQLSTTPLVVLIHASSKETSDNATASLCDMISASDNIRDSLLQTGFIDTFLYTVQSEPAPEPYIKKNLLQIIQRTLETGADPNFMADIVDELEVIKVESQAKPEDKIEKEVAIKAEKILDILLNGPRPLRQRLRYRRHARHVVRGSDGKPQIIEDEVPNPEIQKELMTVKGNLQNLESRMKSLEIETEELRKESGNLKDNKAFRIVIPDPDVVRLDGEKRVTALQKGPRLIPFTPLVADGQIVKLDLKFARRTSSVGIGVVNGDVNITGSYCIWDSINQKNNIIYWNGGVVEHGGKYTSGNTPYQNMQVLSMEVNMRTTPRTLHFFVDEAEQPVHIEDLPETIAIFGYLYDKTDCFVFVEAKRLEEPTAQGSEDAIVVKWIK</sequence>